<evidence type="ECO:0000256" key="3">
    <source>
        <dbReference type="PROSITE-ProRule" id="PRU00192"/>
    </source>
</evidence>
<dbReference type="PANTHER" id="PTHR12301">
    <property type="entry name" value="SAM-DOMAIN, SH3 AND NUCLEAR LOCALIZATION SIGNALS PROTEIN RELATED"/>
    <property type="match status" value="1"/>
</dbReference>
<feature type="compositionally biased region" description="Polar residues" evidence="4">
    <location>
        <begin position="104"/>
        <end position="113"/>
    </location>
</feature>
<dbReference type="InterPro" id="IPR001660">
    <property type="entry name" value="SAM"/>
</dbReference>
<protein>
    <submittedName>
        <fullName evidence="8">SAM and SH3 domain-containing protein 3 isoform X2</fullName>
    </submittedName>
</protein>
<organism evidence="7 8">
    <name type="scientific">Geotrypetes seraphini</name>
    <name type="common">Gaboon caecilian</name>
    <name type="synonym">Caecilia seraphini</name>
    <dbReference type="NCBI Taxonomy" id="260995"/>
    <lineage>
        <taxon>Eukaryota</taxon>
        <taxon>Metazoa</taxon>
        <taxon>Chordata</taxon>
        <taxon>Craniata</taxon>
        <taxon>Vertebrata</taxon>
        <taxon>Euteleostomi</taxon>
        <taxon>Amphibia</taxon>
        <taxon>Gymnophiona</taxon>
        <taxon>Geotrypetes</taxon>
    </lineage>
</organism>
<evidence type="ECO:0000313" key="8">
    <source>
        <dbReference type="RefSeq" id="XP_033800254.1"/>
    </source>
</evidence>
<proteinExistence type="predicted"/>
<dbReference type="SUPFAM" id="SSF50044">
    <property type="entry name" value="SH3-domain"/>
    <property type="match status" value="1"/>
</dbReference>
<dbReference type="AlphaFoldDB" id="A0A6P8QSN8"/>
<dbReference type="GO" id="GO:0005737">
    <property type="term" value="C:cytoplasm"/>
    <property type="evidence" value="ECO:0007669"/>
    <property type="project" value="TreeGrafter"/>
</dbReference>
<dbReference type="InParanoid" id="A0A6P8QSN8"/>
<dbReference type="GO" id="GO:0002821">
    <property type="term" value="P:positive regulation of adaptive immune response"/>
    <property type="evidence" value="ECO:0007669"/>
    <property type="project" value="TreeGrafter"/>
</dbReference>
<feature type="region of interest" description="Disordered" evidence="4">
    <location>
        <begin position="97"/>
        <end position="117"/>
    </location>
</feature>
<keyword evidence="7" id="KW-1185">Reference proteome</keyword>
<dbReference type="CTD" id="54440"/>
<dbReference type="Gene3D" id="1.10.150.50">
    <property type="entry name" value="Transcription Factor, Ets-1"/>
    <property type="match status" value="1"/>
</dbReference>
<feature type="domain" description="SAM" evidence="6">
    <location>
        <begin position="250"/>
        <end position="314"/>
    </location>
</feature>
<feature type="domain" description="SH3" evidence="5">
    <location>
        <begin position="172"/>
        <end position="233"/>
    </location>
</feature>
<dbReference type="SMART" id="SM00454">
    <property type="entry name" value="SAM"/>
    <property type="match status" value="1"/>
</dbReference>
<dbReference type="Pfam" id="PF07653">
    <property type="entry name" value="SH3_2"/>
    <property type="match status" value="1"/>
</dbReference>
<feature type="compositionally biased region" description="Basic and acidic residues" evidence="4">
    <location>
        <begin position="355"/>
        <end position="371"/>
    </location>
</feature>
<dbReference type="InterPro" id="IPR035721">
    <property type="entry name" value="SASH3_SH3"/>
</dbReference>
<dbReference type="SMART" id="SM00326">
    <property type="entry name" value="SH3"/>
    <property type="match status" value="1"/>
</dbReference>
<dbReference type="InterPro" id="IPR036028">
    <property type="entry name" value="SH3-like_dom_sf"/>
</dbReference>
<dbReference type="InterPro" id="IPR001452">
    <property type="entry name" value="SH3_domain"/>
</dbReference>
<accession>A0A6P8QSN8</accession>
<dbReference type="SUPFAM" id="SSF47769">
    <property type="entry name" value="SAM/Pointed domain"/>
    <property type="match status" value="1"/>
</dbReference>
<dbReference type="Gene3D" id="2.30.30.40">
    <property type="entry name" value="SH3 Domains"/>
    <property type="match status" value="1"/>
</dbReference>
<evidence type="ECO:0000256" key="4">
    <source>
        <dbReference type="SAM" id="MobiDB-lite"/>
    </source>
</evidence>
<dbReference type="Pfam" id="PF12485">
    <property type="entry name" value="SPIDER"/>
    <property type="match status" value="1"/>
</dbReference>
<sequence>MLRRKPSNASDKETTQKKKLSLQRSSSFKDFAKSKPSSPVVSNKEFNLEANISENEAGIPAAEEPSRSGGVKLSKKWRAVISRTMNRKMGKMAVKTLAEETDSCTEQGSSSPVSPDDSLEKMPLYFIESDESLHSPLSRQTSAGSEVYSPSYMMSNRDSMRLEDTIPPYTGPFCGRARVHTDFTPSPYDKDSLKLRKGDVIDIIEKPVVGTWTGILNNKMGSFKFIYVEILPEETERPKKSRVHGRNKRPKAKTLQELLERISLQEHTSTFLVNGYQTLEDFKELTTTHLNELNITDPQQRAKLLTAAELLLDYDTGSETEEGRNSSSEPQSSMMDPNTDIPRDSGCYEGSESLENGREDPDMSNTKEHFHSLSLEESA</sequence>
<dbReference type="InterPro" id="IPR013761">
    <property type="entry name" value="SAM/pointed_sf"/>
</dbReference>
<feature type="region of interest" description="Disordered" evidence="4">
    <location>
        <begin position="316"/>
        <end position="379"/>
    </location>
</feature>
<dbReference type="OrthoDB" id="10047268at2759"/>
<feature type="compositionally biased region" description="Polar residues" evidence="4">
    <location>
        <begin position="325"/>
        <end position="336"/>
    </location>
</feature>
<dbReference type="RefSeq" id="XP_033800254.1">
    <property type="nucleotide sequence ID" value="XM_033944363.1"/>
</dbReference>
<dbReference type="InterPro" id="IPR021090">
    <property type="entry name" value="SPIDER"/>
</dbReference>
<evidence type="ECO:0000256" key="1">
    <source>
        <dbReference type="ARBA" id="ARBA00022443"/>
    </source>
</evidence>
<dbReference type="Proteomes" id="UP000515159">
    <property type="component" value="Chromosome 5"/>
</dbReference>
<dbReference type="CDD" id="cd11968">
    <property type="entry name" value="SH3_SASH3"/>
    <property type="match status" value="1"/>
</dbReference>
<dbReference type="PANTHER" id="PTHR12301:SF5">
    <property type="entry name" value="SAM AND SH3 DOMAIN-CONTAINING PROTEIN 3"/>
    <property type="match status" value="1"/>
</dbReference>
<dbReference type="Pfam" id="PF00536">
    <property type="entry name" value="SAM_1"/>
    <property type="match status" value="1"/>
</dbReference>
<dbReference type="PROSITE" id="PS50002">
    <property type="entry name" value="SH3"/>
    <property type="match status" value="1"/>
</dbReference>
<evidence type="ECO:0000256" key="2">
    <source>
        <dbReference type="ARBA" id="ARBA00022553"/>
    </source>
</evidence>
<evidence type="ECO:0000313" key="7">
    <source>
        <dbReference type="Proteomes" id="UP000515159"/>
    </source>
</evidence>
<keyword evidence="1 3" id="KW-0728">SH3 domain</keyword>
<feature type="compositionally biased region" description="Low complexity" evidence="4">
    <location>
        <begin position="22"/>
        <end position="42"/>
    </location>
</feature>
<dbReference type="InterPro" id="IPR051725">
    <property type="entry name" value="SAM-SH3_domain_protein"/>
</dbReference>
<dbReference type="GO" id="GO:0002639">
    <property type="term" value="P:positive regulation of immunoglobulin production"/>
    <property type="evidence" value="ECO:0007669"/>
    <property type="project" value="TreeGrafter"/>
</dbReference>
<evidence type="ECO:0000259" key="5">
    <source>
        <dbReference type="PROSITE" id="PS50002"/>
    </source>
</evidence>
<name>A0A6P8QSN8_GEOSA</name>
<gene>
    <name evidence="8" type="primary">SASH3</name>
</gene>
<evidence type="ECO:0000259" key="6">
    <source>
        <dbReference type="PROSITE" id="PS50105"/>
    </source>
</evidence>
<reference evidence="8" key="1">
    <citation type="submission" date="2025-08" db="UniProtKB">
        <authorList>
            <consortium name="RefSeq"/>
        </authorList>
    </citation>
    <scope>IDENTIFICATION</scope>
</reference>
<feature type="region of interest" description="Disordered" evidence="4">
    <location>
        <begin position="1"/>
        <end position="44"/>
    </location>
</feature>
<dbReference type="FunCoup" id="A0A6P8QSN8">
    <property type="interactions" value="708"/>
</dbReference>
<dbReference type="GeneID" id="117360509"/>
<dbReference type="PROSITE" id="PS50105">
    <property type="entry name" value="SAM_DOMAIN"/>
    <property type="match status" value="1"/>
</dbReference>
<keyword evidence="2" id="KW-0597">Phosphoprotein</keyword>
<dbReference type="GO" id="GO:0005634">
    <property type="term" value="C:nucleus"/>
    <property type="evidence" value="ECO:0007669"/>
    <property type="project" value="TreeGrafter"/>
</dbReference>
<dbReference type="GO" id="GO:0030890">
    <property type="term" value="P:positive regulation of B cell proliferation"/>
    <property type="evidence" value="ECO:0007669"/>
    <property type="project" value="TreeGrafter"/>
</dbReference>